<dbReference type="GO" id="GO:0005829">
    <property type="term" value="C:cytosol"/>
    <property type="evidence" value="ECO:0007669"/>
    <property type="project" value="TreeGrafter"/>
</dbReference>
<keyword evidence="1" id="KW-0645">Protease</keyword>
<dbReference type="HOGENOM" id="CLU_819525_0_0_1"/>
<evidence type="ECO:0000313" key="4">
    <source>
        <dbReference type="EMBL" id="EKC34305.1"/>
    </source>
</evidence>
<dbReference type="InterPro" id="IPR051458">
    <property type="entry name" value="Cyt/Met_Dipeptidase"/>
</dbReference>
<sequence>MIGLQRLCSVPLRHTGLLFSGSKRGQNLATKTRVFVQSCTMSTVKLFKHIDENQEKYIKRLADTVAIKSVSAWPESRTDILTMQEWVKADDGWDSKPFILTERDGKLYGRGSTDDKGPVLAWLNCIEAMQEIGMEIPVNLKGVDYVCISDNYWLGKKKPCLTYGLRGICYFFVEVESSTKDLHSGLFGGSIYEGMADLIALLDTLVDNKGRILIPGIYDSVAKLTEEEKKLYEPIDFDLEEYKKDVGVTALIHDKKDDILMHRWRYPSLSIHVFGVEPDLTREGGSIPVTLTLQDATGKSVLLLPIGASDDGAHSQNEKIDRINYINGVSIKETDVRVM</sequence>
<dbReference type="Pfam" id="PF01546">
    <property type="entry name" value="Peptidase_M20"/>
    <property type="match status" value="1"/>
</dbReference>
<dbReference type="GO" id="GO:0046872">
    <property type="term" value="F:metal ion binding"/>
    <property type="evidence" value="ECO:0007669"/>
    <property type="project" value="UniProtKB-KW"/>
</dbReference>
<dbReference type="Gene3D" id="3.30.70.360">
    <property type="match status" value="1"/>
</dbReference>
<dbReference type="SUPFAM" id="SSF53187">
    <property type="entry name" value="Zn-dependent exopeptidases"/>
    <property type="match status" value="1"/>
</dbReference>
<dbReference type="PANTHER" id="PTHR43270">
    <property type="entry name" value="BETA-ALA-HIS DIPEPTIDASE"/>
    <property type="match status" value="1"/>
</dbReference>
<reference evidence="4" key="1">
    <citation type="journal article" date="2012" name="Nature">
        <title>The oyster genome reveals stress adaptation and complexity of shell formation.</title>
        <authorList>
            <person name="Zhang G."/>
            <person name="Fang X."/>
            <person name="Guo X."/>
            <person name="Li L."/>
            <person name="Luo R."/>
            <person name="Xu F."/>
            <person name="Yang P."/>
            <person name="Zhang L."/>
            <person name="Wang X."/>
            <person name="Qi H."/>
            <person name="Xiong Z."/>
            <person name="Que H."/>
            <person name="Xie Y."/>
            <person name="Holland P.W."/>
            <person name="Paps J."/>
            <person name="Zhu Y."/>
            <person name="Wu F."/>
            <person name="Chen Y."/>
            <person name="Wang J."/>
            <person name="Peng C."/>
            <person name="Meng J."/>
            <person name="Yang L."/>
            <person name="Liu J."/>
            <person name="Wen B."/>
            <person name="Zhang N."/>
            <person name="Huang Z."/>
            <person name="Zhu Q."/>
            <person name="Feng Y."/>
            <person name="Mount A."/>
            <person name="Hedgecock D."/>
            <person name="Xu Z."/>
            <person name="Liu Y."/>
            <person name="Domazet-Loso T."/>
            <person name="Du Y."/>
            <person name="Sun X."/>
            <person name="Zhang S."/>
            <person name="Liu B."/>
            <person name="Cheng P."/>
            <person name="Jiang X."/>
            <person name="Li J."/>
            <person name="Fan D."/>
            <person name="Wang W."/>
            <person name="Fu W."/>
            <person name="Wang T."/>
            <person name="Wang B."/>
            <person name="Zhang J."/>
            <person name="Peng Z."/>
            <person name="Li Y."/>
            <person name="Li N."/>
            <person name="Wang J."/>
            <person name="Chen M."/>
            <person name="He Y."/>
            <person name="Tan F."/>
            <person name="Song X."/>
            <person name="Zheng Q."/>
            <person name="Huang R."/>
            <person name="Yang H."/>
            <person name="Du X."/>
            <person name="Chen L."/>
            <person name="Yang M."/>
            <person name="Gaffney P.M."/>
            <person name="Wang S."/>
            <person name="Luo L."/>
            <person name="She Z."/>
            <person name="Ming Y."/>
            <person name="Huang W."/>
            <person name="Zhang S."/>
            <person name="Huang B."/>
            <person name="Zhang Y."/>
            <person name="Qu T."/>
            <person name="Ni P."/>
            <person name="Miao G."/>
            <person name="Wang J."/>
            <person name="Wang Q."/>
            <person name="Steinberg C.E."/>
            <person name="Wang H."/>
            <person name="Li N."/>
            <person name="Qian L."/>
            <person name="Zhang G."/>
            <person name="Li Y."/>
            <person name="Yang H."/>
            <person name="Liu X."/>
            <person name="Wang J."/>
            <person name="Yin Y."/>
            <person name="Wang J."/>
        </authorList>
    </citation>
    <scope>NUCLEOTIDE SEQUENCE [LARGE SCALE GENOMIC DNA]</scope>
    <source>
        <strain evidence="4">05x7-T-G4-1.051#20</strain>
    </source>
</reference>
<evidence type="ECO:0000256" key="2">
    <source>
        <dbReference type="ARBA" id="ARBA00022723"/>
    </source>
</evidence>
<dbReference type="PANTHER" id="PTHR43270:SF4">
    <property type="entry name" value="CARNOSINE DIPEPTIDASE 2, ISOFORM A"/>
    <property type="match status" value="1"/>
</dbReference>
<keyword evidence="3" id="KW-0378">Hydrolase</keyword>
<dbReference type="InParanoid" id="K1QZK4"/>
<dbReference type="EMBL" id="JH817736">
    <property type="protein sequence ID" value="EKC34305.1"/>
    <property type="molecule type" value="Genomic_DNA"/>
</dbReference>
<gene>
    <name evidence="4" type="ORF">CGI_10023406</name>
</gene>
<evidence type="ECO:0000256" key="3">
    <source>
        <dbReference type="ARBA" id="ARBA00022801"/>
    </source>
</evidence>
<dbReference type="GO" id="GO:0016805">
    <property type="term" value="F:dipeptidase activity"/>
    <property type="evidence" value="ECO:0007669"/>
    <property type="project" value="TreeGrafter"/>
</dbReference>
<organism evidence="4">
    <name type="scientific">Magallana gigas</name>
    <name type="common">Pacific oyster</name>
    <name type="synonym">Crassostrea gigas</name>
    <dbReference type="NCBI Taxonomy" id="29159"/>
    <lineage>
        <taxon>Eukaryota</taxon>
        <taxon>Metazoa</taxon>
        <taxon>Spiralia</taxon>
        <taxon>Lophotrochozoa</taxon>
        <taxon>Mollusca</taxon>
        <taxon>Bivalvia</taxon>
        <taxon>Autobranchia</taxon>
        <taxon>Pteriomorphia</taxon>
        <taxon>Ostreida</taxon>
        <taxon>Ostreoidea</taxon>
        <taxon>Ostreidae</taxon>
        <taxon>Magallana</taxon>
    </lineage>
</organism>
<dbReference type="GO" id="GO:0006508">
    <property type="term" value="P:proteolysis"/>
    <property type="evidence" value="ECO:0007669"/>
    <property type="project" value="UniProtKB-KW"/>
</dbReference>
<dbReference type="InterPro" id="IPR002933">
    <property type="entry name" value="Peptidase_M20"/>
</dbReference>
<proteinExistence type="predicted"/>
<dbReference type="AlphaFoldDB" id="K1QZK4"/>
<evidence type="ECO:0000256" key="1">
    <source>
        <dbReference type="ARBA" id="ARBA00022670"/>
    </source>
</evidence>
<dbReference type="Gene3D" id="3.40.630.10">
    <property type="entry name" value="Zn peptidases"/>
    <property type="match status" value="4"/>
</dbReference>
<protein>
    <submittedName>
        <fullName evidence="4">Cytosolic non-specific dipeptidase</fullName>
    </submittedName>
</protein>
<accession>K1QZK4</accession>
<keyword evidence="2" id="KW-0479">Metal-binding</keyword>
<name>K1QZK4_MAGGI</name>